<keyword evidence="10" id="KW-1185">Reference proteome</keyword>
<dbReference type="PRINTS" id="PR00261">
    <property type="entry name" value="LDLRECEPTOR"/>
</dbReference>
<sequence>MKKAFFSCIPPIHLSDVHLPMTHRCSSSLRHVLLFVFMAFCVLLLTFLVLHFSLSSSHSRQSYSKAESVARNGSNLYFPFEKTLWMNDSLLEKCPKDSFRCGRGNGSCLSLGKRCDGKVDCPDAEDEVNCVCAFRLPASKFCDGYPDCFDASDESHCSPTCPGGFFDCGGSKCVPLTRVCDAAPDCDNLADENNCFRLSKDLNTSSDVGPSLRNGFLLRNQRGSWLPVCVNPHDLMQGALASFTCVSVTGNPMAGSWHQQKRFGTLMPADAQYIYHYMGRFIKWRGCVTRSGIWVQCSPAQCGVPPRLLLPAPSHGRIVGGVVSRQGAWPWHAAVYKNGTYACGATLVGDQWLISAAHCFINYRFNYYEVQLGMLRRRSFTPHQKTFHIDRVFLHPKFNVVTLEYDLVLLRTARRIPFDLHIRPICLPEKSEQRKNQGYMCTAIGWGDTGEMEDDSDDLQEVHVPLTTSCKRDLDRWLCAGYAEGGRDACQGDSGGPLMCPGTDGLTWHIAGVISAGSGCARPKTPGMYTRIAYFRDWIDLTVLAGSGSDAPPLDTCPGRRCATLGGGNCLRHEKLCDGYVDCYNAEDEIGCAQKKKN</sequence>
<keyword evidence="7" id="KW-0472">Membrane</keyword>
<evidence type="ECO:0000256" key="3">
    <source>
        <dbReference type="ARBA" id="ARBA00022825"/>
    </source>
</evidence>
<name>A0AAV6UBW8_9ARAC</name>
<dbReference type="InterPro" id="IPR009003">
    <property type="entry name" value="Peptidase_S1_PA"/>
</dbReference>
<dbReference type="SUPFAM" id="SSF50494">
    <property type="entry name" value="Trypsin-like serine proteases"/>
    <property type="match status" value="1"/>
</dbReference>
<evidence type="ECO:0000259" key="8">
    <source>
        <dbReference type="PROSITE" id="PS50240"/>
    </source>
</evidence>
<evidence type="ECO:0000313" key="9">
    <source>
        <dbReference type="EMBL" id="KAG8181338.1"/>
    </source>
</evidence>
<dbReference type="InterPro" id="IPR043504">
    <property type="entry name" value="Peptidase_S1_PA_chymotrypsin"/>
</dbReference>
<keyword evidence="2 6" id="KW-0378">Hydrolase</keyword>
<dbReference type="InterPro" id="IPR001254">
    <property type="entry name" value="Trypsin_dom"/>
</dbReference>
<dbReference type="AlphaFoldDB" id="A0AAV6UBW8"/>
<dbReference type="FunFam" id="2.40.10.10:FF:000003">
    <property type="entry name" value="Transmembrane serine protease 3"/>
    <property type="match status" value="1"/>
</dbReference>
<keyword evidence="3 6" id="KW-0720">Serine protease</keyword>
<organism evidence="9 10">
    <name type="scientific">Oedothorax gibbosus</name>
    <dbReference type="NCBI Taxonomy" id="931172"/>
    <lineage>
        <taxon>Eukaryota</taxon>
        <taxon>Metazoa</taxon>
        <taxon>Ecdysozoa</taxon>
        <taxon>Arthropoda</taxon>
        <taxon>Chelicerata</taxon>
        <taxon>Arachnida</taxon>
        <taxon>Araneae</taxon>
        <taxon>Araneomorphae</taxon>
        <taxon>Entelegynae</taxon>
        <taxon>Araneoidea</taxon>
        <taxon>Linyphiidae</taxon>
        <taxon>Erigoninae</taxon>
        <taxon>Oedothorax</taxon>
    </lineage>
</organism>
<dbReference type="InterPro" id="IPR036055">
    <property type="entry name" value="LDL_receptor-like_sf"/>
</dbReference>
<dbReference type="Gene3D" id="4.10.400.10">
    <property type="entry name" value="Low-density Lipoprotein Receptor"/>
    <property type="match status" value="4"/>
</dbReference>
<dbReference type="PROSITE" id="PS01209">
    <property type="entry name" value="LDLRA_1"/>
    <property type="match status" value="2"/>
</dbReference>
<dbReference type="PROSITE" id="PS00134">
    <property type="entry name" value="TRYPSIN_HIS"/>
    <property type="match status" value="1"/>
</dbReference>
<keyword evidence="4 5" id="KW-1015">Disulfide bond</keyword>
<feature type="disulfide bond" evidence="5">
    <location>
        <begin position="168"/>
        <end position="186"/>
    </location>
</feature>
<reference evidence="9 10" key="1">
    <citation type="journal article" date="2022" name="Nat. Ecol. Evol.">
        <title>A masculinizing supergene underlies an exaggerated male reproductive morph in a spider.</title>
        <authorList>
            <person name="Hendrickx F."/>
            <person name="De Corte Z."/>
            <person name="Sonet G."/>
            <person name="Van Belleghem S.M."/>
            <person name="Kostlbacher S."/>
            <person name="Vangestel C."/>
        </authorList>
    </citation>
    <scope>NUCLEOTIDE SEQUENCE [LARGE SCALE GENOMIC DNA]</scope>
    <source>
        <strain evidence="9">W744_W776</strain>
    </source>
</reference>
<dbReference type="PANTHER" id="PTHR24252:SF7">
    <property type="entry name" value="HYALIN"/>
    <property type="match status" value="1"/>
</dbReference>
<dbReference type="SMART" id="SM00192">
    <property type="entry name" value="LDLa"/>
    <property type="match status" value="4"/>
</dbReference>
<evidence type="ECO:0000256" key="4">
    <source>
        <dbReference type="ARBA" id="ARBA00023157"/>
    </source>
</evidence>
<dbReference type="Pfam" id="PF00089">
    <property type="entry name" value="Trypsin"/>
    <property type="match status" value="1"/>
</dbReference>
<dbReference type="PANTHER" id="PTHR24252">
    <property type="entry name" value="ACROSIN-RELATED"/>
    <property type="match status" value="1"/>
</dbReference>
<dbReference type="SMART" id="SM00020">
    <property type="entry name" value="Tryp_SPc"/>
    <property type="match status" value="1"/>
</dbReference>
<proteinExistence type="predicted"/>
<dbReference type="InterPro" id="IPR002172">
    <property type="entry name" value="LDrepeatLR_classA_rpt"/>
</dbReference>
<keyword evidence="7" id="KW-0812">Transmembrane</keyword>
<dbReference type="PROSITE" id="PS00135">
    <property type="entry name" value="TRYPSIN_SER"/>
    <property type="match status" value="1"/>
</dbReference>
<evidence type="ECO:0000256" key="2">
    <source>
        <dbReference type="ARBA" id="ARBA00022801"/>
    </source>
</evidence>
<dbReference type="GO" id="GO:0004252">
    <property type="term" value="F:serine-type endopeptidase activity"/>
    <property type="evidence" value="ECO:0007669"/>
    <property type="project" value="InterPro"/>
</dbReference>
<evidence type="ECO:0000256" key="5">
    <source>
        <dbReference type="PROSITE-ProRule" id="PRU00124"/>
    </source>
</evidence>
<feature type="disulfide bond" evidence="5">
    <location>
        <begin position="115"/>
        <end position="130"/>
    </location>
</feature>
<comment type="caution">
    <text evidence="5">Lacks conserved residue(s) required for the propagation of feature annotation.</text>
</comment>
<dbReference type="InterPro" id="IPR023415">
    <property type="entry name" value="LDLR_class-A_CS"/>
</dbReference>
<evidence type="ECO:0000256" key="7">
    <source>
        <dbReference type="SAM" id="Phobius"/>
    </source>
</evidence>
<dbReference type="SUPFAM" id="SSF57424">
    <property type="entry name" value="LDL receptor-like module"/>
    <property type="match status" value="3"/>
</dbReference>
<keyword evidence="1 6" id="KW-0645">Protease</keyword>
<feature type="disulfide bond" evidence="5">
    <location>
        <begin position="161"/>
        <end position="173"/>
    </location>
</feature>
<accession>A0AAV6UBW8</accession>
<keyword evidence="7" id="KW-1133">Transmembrane helix</keyword>
<dbReference type="EMBL" id="JAFNEN010000521">
    <property type="protein sequence ID" value="KAG8181338.1"/>
    <property type="molecule type" value="Genomic_DNA"/>
</dbReference>
<dbReference type="InterPro" id="IPR033116">
    <property type="entry name" value="TRYPSIN_SER"/>
</dbReference>
<dbReference type="CDD" id="cd00190">
    <property type="entry name" value="Tryp_SPc"/>
    <property type="match status" value="1"/>
</dbReference>
<dbReference type="PROSITE" id="PS50240">
    <property type="entry name" value="TRYPSIN_DOM"/>
    <property type="match status" value="1"/>
</dbReference>
<evidence type="ECO:0000256" key="6">
    <source>
        <dbReference type="RuleBase" id="RU363034"/>
    </source>
</evidence>
<feature type="domain" description="Peptidase S1" evidence="8">
    <location>
        <begin position="318"/>
        <end position="544"/>
    </location>
</feature>
<dbReference type="Pfam" id="PF00057">
    <property type="entry name" value="Ldl_recept_a"/>
    <property type="match status" value="2"/>
</dbReference>
<gene>
    <name evidence="9" type="ORF">JTE90_017505</name>
</gene>
<dbReference type="CDD" id="cd00112">
    <property type="entry name" value="LDLa"/>
    <property type="match status" value="3"/>
</dbReference>
<evidence type="ECO:0000313" key="10">
    <source>
        <dbReference type="Proteomes" id="UP000827092"/>
    </source>
</evidence>
<dbReference type="InterPro" id="IPR018114">
    <property type="entry name" value="TRYPSIN_HIS"/>
</dbReference>
<dbReference type="Gene3D" id="2.40.10.10">
    <property type="entry name" value="Trypsin-like serine proteases"/>
    <property type="match status" value="1"/>
</dbReference>
<dbReference type="Proteomes" id="UP000827092">
    <property type="component" value="Unassembled WGS sequence"/>
</dbReference>
<feature type="disulfide bond" evidence="5">
    <location>
        <begin position="577"/>
        <end position="592"/>
    </location>
</feature>
<feature type="disulfide bond" evidence="5">
    <location>
        <begin position="180"/>
        <end position="195"/>
    </location>
</feature>
<dbReference type="GO" id="GO:0006508">
    <property type="term" value="P:proteolysis"/>
    <property type="evidence" value="ECO:0007669"/>
    <property type="project" value="UniProtKB-KW"/>
</dbReference>
<dbReference type="PROSITE" id="PS50068">
    <property type="entry name" value="LDLRA_2"/>
    <property type="match status" value="3"/>
</dbReference>
<protein>
    <recommendedName>
        <fullName evidence="8">Peptidase S1 domain-containing protein</fullName>
    </recommendedName>
</protein>
<evidence type="ECO:0000256" key="1">
    <source>
        <dbReference type="ARBA" id="ARBA00022670"/>
    </source>
</evidence>
<feature type="transmembrane region" description="Helical" evidence="7">
    <location>
        <begin position="32"/>
        <end position="54"/>
    </location>
</feature>
<comment type="caution">
    <text evidence="9">The sequence shown here is derived from an EMBL/GenBank/DDBJ whole genome shotgun (WGS) entry which is preliminary data.</text>
</comment>